<evidence type="ECO:0000313" key="10">
    <source>
        <dbReference type="Proteomes" id="UP000008143"/>
    </source>
</evidence>
<feature type="transmembrane region" description="Helical" evidence="8">
    <location>
        <begin position="105"/>
        <end position="123"/>
    </location>
</feature>
<keyword evidence="3" id="KW-0813">Transport</keyword>
<reference evidence="9" key="2">
    <citation type="submission" date="2020-05" db="UniProtKB">
        <authorList>
            <consortium name="Ensembl"/>
        </authorList>
    </citation>
    <scope>IDENTIFICATION</scope>
</reference>
<feature type="compositionally biased region" description="Basic and acidic residues" evidence="7">
    <location>
        <begin position="1"/>
        <end position="13"/>
    </location>
</feature>
<accession>A0A6I8RMZ1</accession>
<evidence type="ECO:0000256" key="8">
    <source>
        <dbReference type="SAM" id="Phobius"/>
    </source>
</evidence>
<evidence type="ECO:0000256" key="3">
    <source>
        <dbReference type="ARBA" id="ARBA00022448"/>
    </source>
</evidence>
<feature type="transmembrane region" description="Helical" evidence="8">
    <location>
        <begin position="455"/>
        <end position="474"/>
    </location>
</feature>
<feature type="region of interest" description="Disordered" evidence="7">
    <location>
        <begin position="1"/>
        <end position="29"/>
    </location>
</feature>
<keyword evidence="4 8" id="KW-0812">Transmembrane</keyword>
<evidence type="ECO:0000256" key="5">
    <source>
        <dbReference type="ARBA" id="ARBA00022989"/>
    </source>
</evidence>
<feature type="transmembrane region" description="Helical" evidence="8">
    <location>
        <begin position="486"/>
        <end position="504"/>
    </location>
</feature>
<feature type="region of interest" description="Disordered" evidence="7">
    <location>
        <begin position="549"/>
        <end position="570"/>
    </location>
</feature>
<evidence type="ECO:0000313" key="12">
    <source>
        <dbReference type="Xenbase" id="XB-GENE-29078427"/>
    </source>
</evidence>
<protein>
    <submittedName>
        <fullName evidence="11">Solute carrier family 23 member 1 isoform X2</fullName>
    </submittedName>
    <submittedName>
        <fullName evidence="9">Solute carrier family 23 member 2</fullName>
    </submittedName>
</protein>
<dbReference type="Ensembl" id="ENSXETT00000100132">
    <property type="protein sequence ID" value="ENSXETP00000083654"/>
    <property type="gene ID" value="ENSXETG00000040055"/>
</dbReference>
<reference evidence="9" key="1">
    <citation type="journal article" date="2010" name="Science">
        <title>The genome of the Western clawed frog Xenopus tropicalis.</title>
        <authorList>
            <person name="Hellsten U."/>
            <person name="Harland R.M."/>
            <person name="Gilchrist M.J."/>
            <person name="Hendrix D."/>
            <person name="Jurka J."/>
            <person name="Kapitonov V."/>
            <person name="Ovcharenko I."/>
            <person name="Putnam N.H."/>
            <person name="Shu S."/>
            <person name="Taher L."/>
            <person name="Blitz I.L."/>
            <person name="Blumberg B."/>
            <person name="Dichmann D.S."/>
            <person name="Dubchak I."/>
            <person name="Amaya E."/>
            <person name="Detter J.C."/>
            <person name="Fletcher R."/>
            <person name="Gerhard D.S."/>
            <person name="Goodstein D."/>
            <person name="Graves T."/>
            <person name="Grigoriev I.V."/>
            <person name="Grimwood J."/>
            <person name="Kawashima T."/>
            <person name="Lindquist E."/>
            <person name="Lucas S.M."/>
            <person name="Mead P.E."/>
            <person name="Mitros T."/>
            <person name="Ogino H."/>
            <person name="Ohta Y."/>
            <person name="Poliakov A.V."/>
            <person name="Pollet N."/>
            <person name="Robert J."/>
            <person name="Salamov A."/>
            <person name="Sater A.K."/>
            <person name="Schmutz J."/>
            <person name="Terry A."/>
            <person name="Vize P.D."/>
            <person name="Warren W.C."/>
            <person name="Wells D."/>
            <person name="Wills A."/>
            <person name="Wilson R.K."/>
            <person name="Zimmerman L.B."/>
            <person name="Zorn A.M."/>
            <person name="Grainger R."/>
            <person name="Grammer T."/>
            <person name="Khokha M.K."/>
            <person name="Richardson P.M."/>
            <person name="Rokhsar D.S."/>
        </authorList>
    </citation>
    <scope>NUCLEOTIDE SEQUENCE [LARGE SCALE GENOMIC DNA]</scope>
    <source>
        <strain evidence="9">Nigerian</strain>
    </source>
</reference>
<evidence type="ECO:0000256" key="4">
    <source>
        <dbReference type="ARBA" id="ARBA00022692"/>
    </source>
</evidence>
<feature type="transmembrane region" description="Helical" evidence="8">
    <location>
        <begin position="188"/>
        <end position="217"/>
    </location>
</feature>
<dbReference type="KEGG" id="xtr:100486632"/>
<dbReference type="InterPro" id="IPR006042">
    <property type="entry name" value="Xan_ur_permease"/>
</dbReference>
<dbReference type="OMA" id="RAGWCAS"/>
<evidence type="ECO:0000256" key="7">
    <source>
        <dbReference type="SAM" id="MobiDB-lite"/>
    </source>
</evidence>
<dbReference type="Xenbase" id="XB-GENE-29078427">
    <property type="gene designation" value="LOC100486632"/>
</dbReference>
<dbReference type="RefSeq" id="XP_002937113.2">
    <property type="nucleotide sequence ID" value="XM_002937067.3"/>
</dbReference>
<evidence type="ECO:0000256" key="6">
    <source>
        <dbReference type="ARBA" id="ARBA00023136"/>
    </source>
</evidence>
<feature type="transmembrane region" description="Helical" evidence="8">
    <location>
        <begin position="237"/>
        <end position="258"/>
    </location>
</feature>
<dbReference type="OrthoDB" id="1641903at2759"/>
<evidence type="ECO:0000313" key="9">
    <source>
        <dbReference type="Ensembl" id="ENSXETP00000083654"/>
    </source>
</evidence>
<feature type="transmembrane region" description="Helical" evidence="8">
    <location>
        <begin position="519"/>
        <end position="539"/>
    </location>
</feature>
<organism evidence="9">
    <name type="scientific">Xenopus tropicalis</name>
    <name type="common">Western clawed frog</name>
    <name type="synonym">Silurana tropicalis</name>
    <dbReference type="NCBI Taxonomy" id="8364"/>
    <lineage>
        <taxon>Eukaryota</taxon>
        <taxon>Metazoa</taxon>
        <taxon>Chordata</taxon>
        <taxon>Craniata</taxon>
        <taxon>Vertebrata</taxon>
        <taxon>Euteleostomi</taxon>
        <taxon>Amphibia</taxon>
        <taxon>Batrachia</taxon>
        <taxon>Anura</taxon>
        <taxon>Pipoidea</taxon>
        <taxon>Pipidae</taxon>
        <taxon>Xenopodinae</taxon>
        <taxon>Xenopus</taxon>
        <taxon>Silurana</taxon>
    </lineage>
</organism>
<dbReference type="GeneTree" id="ENSGT00950000182953"/>
<evidence type="ECO:0000256" key="1">
    <source>
        <dbReference type="ARBA" id="ARBA00004141"/>
    </source>
</evidence>
<comment type="subcellular location">
    <subcellularLocation>
        <location evidence="1">Membrane</location>
        <topology evidence="1">Multi-pass membrane protein</topology>
    </subcellularLocation>
</comment>
<dbReference type="InterPro" id="IPR006043">
    <property type="entry name" value="NCS2"/>
</dbReference>
<dbReference type="GO" id="GO:0005886">
    <property type="term" value="C:plasma membrane"/>
    <property type="evidence" value="ECO:0007669"/>
    <property type="project" value="UniProtKB-ARBA"/>
</dbReference>
<feature type="transmembrane region" description="Helical" evidence="8">
    <location>
        <begin position="279"/>
        <end position="300"/>
    </location>
</feature>
<name>A0A6I8RMZ1_XENTR</name>
<keyword evidence="10" id="KW-1185">Reference proteome</keyword>
<comment type="similarity">
    <text evidence="2">Belongs to the nucleobase:cation symporter-2 (NCS2) (TC 2.A.40) family.</text>
</comment>
<proteinExistence type="inferred from homology"/>
<feature type="compositionally biased region" description="Polar residues" evidence="7">
    <location>
        <begin position="15"/>
        <end position="28"/>
    </location>
</feature>
<feature type="transmembrane region" description="Helical" evidence="8">
    <location>
        <begin position="339"/>
        <end position="358"/>
    </location>
</feature>
<sequence>MSYSRNKEKRDSSDTNDLNCSTTETGKQNETDVEAVTELGEILLVNEKDKKNSKCITLIYSISDRPPWYLCILLAFQHYILAFGGIIAIPLILAEPLCIKHDNYVKSQLICTIFFVSGICTLLQTTIGTRLPILQGGTFSLITPTLAILSLPKWKCPNNEDNIYNGTANNSETDPDTWKLRMREIQGAVIVASTMQVLLGFSGLIGFLLRFLGPLAITPTITLIGLSLFGEAGKKCGVHWGIAALTIALIVIFSQYLVNIECPIIRYSKGKWNFTKYPIFKLIPVLLGMCLSWLICYLLTHFNVFPSNQTSYGYAARTDLDIDAITNAPWFHVPYPGQWGWPTVSLSSVLGMLAGVLASTVESIGDYYTCSRLSGAPLPPTHAINRGIGIEGIGCILAGLWGTGNGTTSYSQNIAALGITKVGSRLVMQTAGILLLILGVFGKFGAIFITIPEPVIGGMFMVMFGMIAAVGISNLQYVDLNSSRNLFILGFSMFSGLVIPTWLAKNPGFINTGVEELDQALTVLLTTNMFVGGFFGCLLDNTVPGSDEERGTSAWHKQMHPEKTNGSTEQSCYDLPFVSKYLRRLSWSRYIPFLPAFHMDN</sequence>
<feature type="transmembrane region" description="Helical" evidence="8">
    <location>
        <begin position="426"/>
        <end position="449"/>
    </location>
</feature>
<evidence type="ECO:0000256" key="2">
    <source>
        <dbReference type="ARBA" id="ARBA00008821"/>
    </source>
</evidence>
<evidence type="ECO:0000313" key="11">
    <source>
        <dbReference type="RefSeq" id="XP_002937113.2"/>
    </source>
</evidence>
<keyword evidence="5 8" id="KW-1133">Transmembrane helix</keyword>
<dbReference type="Proteomes" id="UP000008143">
    <property type="component" value="Chromosome 3"/>
</dbReference>
<gene>
    <name evidence="9 11 12" type="primary">LOC100486632</name>
</gene>
<dbReference type="GO" id="GO:0022857">
    <property type="term" value="F:transmembrane transporter activity"/>
    <property type="evidence" value="ECO:0007669"/>
    <property type="project" value="InterPro"/>
</dbReference>
<dbReference type="PROSITE" id="PS01116">
    <property type="entry name" value="XANTH_URACIL_PERMASE"/>
    <property type="match status" value="1"/>
</dbReference>
<dbReference type="AGR" id="Xenbase:XB-GENE-29078427"/>
<dbReference type="PANTHER" id="PTHR11119">
    <property type="entry name" value="XANTHINE-URACIL / VITAMIN C PERMEASE FAMILY MEMBER"/>
    <property type="match status" value="1"/>
</dbReference>
<dbReference type="Pfam" id="PF00860">
    <property type="entry name" value="Xan_ur_permease"/>
    <property type="match status" value="1"/>
</dbReference>
<reference evidence="11" key="3">
    <citation type="submission" date="2025-04" db="UniProtKB">
        <authorList>
            <consortium name="RefSeq"/>
        </authorList>
    </citation>
    <scope>IDENTIFICATION</scope>
    <source>
        <strain evidence="11">Nigerian</strain>
        <tissue evidence="11">Liver and blood</tissue>
    </source>
</reference>
<feature type="transmembrane region" description="Helical" evidence="8">
    <location>
        <begin position="68"/>
        <end position="93"/>
    </location>
</feature>
<keyword evidence="6 8" id="KW-0472">Membrane</keyword>
<dbReference type="Bgee" id="ENSXETG00000040055">
    <property type="expression patterns" value="Expressed in mesonephros and 2 other cell types or tissues"/>
</dbReference>
<dbReference type="AlphaFoldDB" id="A0A6I8RMZ1"/>
<dbReference type="GeneID" id="100486632"/>